<keyword evidence="6" id="KW-1185">Reference proteome</keyword>
<dbReference type="InterPro" id="IPR012854">
    <property type="entry name" value="Cu_amine_oxidase-like_N"/>
</dbReference>
<dbReference type="PANTHER" id="PTHR46652">
    <property type="entry name" value="LEUCINE-RICH REPEAT AND IQ DOMAIN-CONTAINING PROTEIN 1-RELATED"/>
    <property type="match status" value="1"/>
</dbReference>
<dbReference type="OrthoDB" id="2680104at2"/>
<gene>
    <name evidence="5" type="ORF">A8708_03550</name>
</gene>
<dbReference type="EMBL" id="LYPB01000081">
    <property type="protein sequence ID" value="OAS15670.1"/>
    <property type="molecule type" value="Genomic_DNA"/>
</dbReference>
<dbReference type="InterPro" id="IPR036582">
    <property type="entry name" value="Mao_N_sf"/>
</dbReference>
<evidence type="ECO:0000256" key="2">
    <source>
        <dbReference type="ARBA" id="ARBA00022737"/>
    </source>
</evidence>
<evidence type="ECO:0000313" key="6">
    <source>
        <dbReference type="Proteomes" id="UP000078454"/>
    </source>
</evidence>
<dbReference type="Pfam" id="PF12799">
    <property type="entry name" value="LRR_4"/>
    <property type="match status" value="2"/>
</dbReference>
<dbReference type="Gene3D" id="3.80.10.10">
    <property type="entry name" value="Ribonuclease Inhibitor"/>
    <property type="match status" value="1"/>
</dbReference>
<dbReference type="InterPro" id="IPR050836">
    <property type="entry name" value="SDS22/Internalin_LRR"/>
</dbReference>
<keyword evidence="1" id="KW-0433">Leucine-rich repeat</keyword>
<dbReference type="PANTHER" id="PTHR46652:SF3">
    <property type="entry name" value="LEUCINE-RICH REPEAT-CONTAINING PROTEIN 9"/>
    <property type="match status" value="1"/>
</dbReference>
<proteinExistence type="predicted"/>
<dbReference type="InterPro" id="IPR001611">
    <property type="entry name" value="Leu-rich_rpt"/>
</dbReference>
<comment type="caution">
    <text evidence="5">The sequence shown here is derived from an EMBL/GenBank/DDBJ whole genome shotgun (WGS) entry which is preliminary data.</text>
</comment>
<protein>
    <recommendedName>
        <fullName evidence="4">Copper amine oxidase-like N-terminal domain-containing protein</fullName>
    </recommendedName>
</protein>
<dbReference type="RefSeq" id="WP_068667946.1">
    <property type="nucleotide sequence ID" value="NZ_LYPB01000081.1"/>
</dbReference>
<keyword evidence="2" id="KW-0677">Repeat</keyword>
<dbReference type="AlphaFoldDB" id="A0A198A3D9"/>
<sequence>MKYKIIAIALIGILSGGSLVPTQTYAASPEVKIEDAVLEKEIRAELKLEEGTALDYTNLQKLTSLYPKGKEKIKSVKGLNMAHNLEQLYLPNQEITDISPLGSLYKLTFLAINNNQIQNACPIANLSDLQKLVISNNQIEEIGCFSRLTGLTDLLASNNKIKDILPLTKLKLGWLDVSNNPVADITSISVMNKLRQIYVTKDSLNEKSNALLKQLEQSGIAVNRASASSDEVSGISVLVNDERVLFDLAPLVDAGSTLVQFRPLFEKLGFVIQWDGTTRTIQAEKQGTKITLQVDNPMATLNGNSNTLTVAPRNIEGSIFVPIRFVGEASKFVVTWESSSKTIYLQSTRTIVTPDEKLKVTLGGNWLSRTPPVNSNYQIYAVSSNNALISGSESKTLFDKNLTLDEYEAGIKKMLEAQKITKFYEEKSLTTNGLNAKQFSYSKNGTKGEDFTVTHTIVDGKYNFFNVILFSGELVFSEINKEYQNILQTLEEIKTPYQLSKEKFGALKPTERLLEAAHYYRNLGFFESEKGLTSQEFDNKMLELEKKFTDWNPFDSSEYYDDLAELSLLIADEDRVWVEDWDLDVGKGKNTYLTTLGQWSKISRGAFQPIDIKETWEAEEGPITVSFKLNGQERVIYPEYVGGYMNTYGLLKEINDMIKPSGYQFAVVENDDEEVMVTALKAEEKMKLQQDRYIDFDFITFD</sequence>
<organism evidence="5 6">
    <name type="scientific">Paenibacillus oryzisoli</name>
    <dbReference type="NCBI Taxonomy" id="1850517"/>
    <lineage>
        <taxon>Bacteria</taxon>
        <taxon>Bacillati</taxon>
        <taxon>Bacillota</taxon>
        <taxon>Bacilli</taxon>
        <taxon>Bacillales</taxon>
        <taxon>Paenibacillaceae</taxon>
        <taxon>Paenibacillus</taxon>
    </lineage>
</organism>
<dbReference type="InterPro" id="IPR025875">
    <property type="entry name" value="Leu-rich_rpt_4"/>
</dbReference>
<name>A0A198A3D9_9BACL</name>
<feature type="domain" description="Copper amine oxidase-like N-terminal" evidence="4">
    <location>
        <begin position="239"/>
        <end position="345"/>
    </location>
</feature>
<evidence type="ECO:0000256" key="3">
    <source>
        <dbReference type="SAM" id="SignalP"/>
    </source>
</evidence>
<evidence type="ECO:0000259" key="4">
    <source>
        <dbReference type="Pfam" id="PF07833"/>
    </source>
</evidence>
<evidence type="ECO:0000256" key="1">
    <source>
        <dbReference type="ARBA" id="ARBA00022614"/>
    </source>
</evidence>
<keyword evidence="3" id="KW-0732">Signal</keyword>
<feature type="signal peptide" evidence="3">
    <location>
        <begin position="1"/>
        <end position="26"/>
    </location>
</feature>
<dbReference type="SUPFAM" id="SSF55383">
    <property type="entry name" value="Copper amine oxidase, domain N"/>
    <property type="match status" value="1"/>
</dbReference>
<dbReference type="Pfam" id="PF07833">
    <property type="entry name" value="Cu_amine_oxidN1"/>
    <property type="match status" value="1"/>
</dbReference>
<dbReference type="Proteomes" id="UP000078454">
    <property type="component" value="Unassembled WGS sequence"/>
</dbReference>
<dbReference type="Gene3D" id="3.30.457.10">
    <property type="entry name" value="Copper amine oxidase-like, N-terminal domain"/>
    <property type="match status" value="1"/>
</dbReference>
<accession>A0A198A3D9</accession>
<dbReference type="PROSITE" id="PS51450">
    <property type="entry name" value="LRR"/>
    <property type="match status" value="3"/>
</dbReference>
<dbReference type="InterPro" id="IPR032675">
    <property type="entry name" value="LRR_dom_sf"/>
</dbReference>
<feature type="chain" id="PRO_5008277760" description="Copper amine oxidase-like N-terminal domain-containing protein" evidence="3">
    <location>
        <begin position="27"/>
        <end position="702"/>
    </location>
</feature>
<dbReference type="STRING" id="1850517.A8708_03550"/>
<evidence type="ECO:0000313" key="5">
    <source>
        <dbReference type="EMBL" id="OAS15670.1"/>
    </source>
</evidence>
<reference evidence="5 6" key="1">
    <citation type="submission" date="2016-05" db="EMBL/GenBank/DDBJ databases">
        <title>Paenibacillus sp. 1ZS3-15 nov., isolated from the rhizosphere soil.</title>
        <authorList>
            <person name="Zhang X.X."/>
            <person name="Zhang J."/>
        </authorList>
    </citation>
    <scope>NUCLEOTIDE SEQUENCE [LARGE SCALE GENOMIC DNA]</scope>
    <source>
        <strain evidence="5 6">1ZS3-15</strain>
    </source>
</reference>
<dbReference type="SUPFAM" id="SSF52058">
    <property type="entry name" value="L domain-like"/>
    <property type="match status" value="1"/>
</dbReference>